<dbReference type="InterPro" id="IPR003594">
    <property type="entry name" value="HATPase_dom"/>
</dbReference>
<evidence type="ECO:0000259" key="17">
    <source>
        <dbReference type="PROSITE" id="PS50109"/>
    </source>
</evidence>
<dbReference type="Pfam" id="PF00512">
    <property type="entry name" value="HisKA"/>
    <property type="match status" value="1"/>
</dbReference>
<evidence type="ECO:0000256" key="2">
    <source>
        <dbReference type="ARBA" id="ARBA00004651"/>
    </source>
</evidence>
<feature type="domain" description="Response regulatory" evidence="18">
    <location>
        <begin position="2223"/>
        <end position="2347"/>
    </location>
</feature>
<feature type="compositionally biased region" description="Polar residues" evidence="15">
    <location>
        <begin position="69"/>
        <end position="81"/>
    </location>
</feature>
<evidence type="ECO:0000313" key="20">
    <source>
        <dbReference type="Proteomes" id="UP000689129"/>
    </source>
</evidence>
<dbReference type="CDD" id="cd16922">
    <property type="entry name" value="HATPase_EvgS-ArcB-TorS-like"/>
    <property type="match status" value="1"/>
</dbReference>
<keyword evidence="5 13" id="KW-0597">Phosphoprotein</keyword>
<evidence type="ECO:0000313" key="19">
    <source>
        <dbReference type="EMBL" id="KAG7131296.1"/>
    </source>
</evidence>
<dbReference type="PROSITE" id="PS50110">
    <property type="entry name" value="RESPONSE_REGULATORY"/>
    <property type="match status" value="1"/>
</dbReference>
<evidence type="ECO:0000256" key="12">
    <source>
        <dbReference type="ARBA" id="ARBA00023136"/>
    </source>
</evidence>
<dbReference type="InterPro" id="IPR041664">
    <property type="entry name" value="AAA_16"/>
</dbReference>
<gene>
    <name evidence="19" type="ORF">HYQ45_010095</name>
</gene>
<dbReference type="SMART" id="SM00065">
    <property type="entry name" value="GAF"/>
    <property type="match status" value="1"/>
</dbReference>
<dbReference type="FunFam" id="3.40.50.2300:FF:000285">
    <property type="entry name" value="Putative sensor histidine kinase/response regulator"/>
    <property type="match status" value="1"/>
</dbReference>
<keyword evidence="6" id="KW-0808">Transferase</keyword>
<evidence type="ECO:0000256" key="14">
    <source>
        <dbReference type="SAM" id="Coils"/>
    </source>
</evidence>
<dbReference type="InterPro" id="IPR000719">
    <property type="entry name" value="Prot_kinase_dom"/>
</dbReference>
<dbReference type="Pfam" id="PF13191">
    <property type="entry name" value="AAA_16"/>
    <property type="match status" value="1"/>
</dbReference>
<dbReference type="SMART" id="SM00448">
    <property type="entry name" value="REC"/>
    <property type="match status" value="1"/>
</dbReference>
<dbReference type="InterPro" id="IPR003661">
    <property type="entry name" value="HisK_dim/P_dom"/>
</dbReference>
<evidence type="ECO:0000256" key="5">
    <source>
        <dbReference type="ARBA" id="ARBA00022553"/>
    </source>
</evidence>
<dbReference type="Pfam" id="PF02518">
    <property type="entry name" value="HATPase_c"/>
    <property type="match status" value="1"/>
</dbReference>
<comment type="catalytic activity">
    <reaction evidence="1">
        <text>ATP + protein L-histidine = ADP + protein N-phospho-L-histidine.</text>
        <dbReference type="EC" id="2.7.13.3"/>
    </reaction>
</comment>
<comment type="subcellular location">
    <subcellularLocation>
        <location evidence="2">Cell membrane</location>
        <topology evidence="2">Multi-pass membrane protein</topology>
    </subcellularLocation>
</comment>
<evidence type="ECO:0000256" key="15">
    <source>
        <dbReference type="SAM" id="MobiDB-lite"/>
    </source>
</evidence>
<comment type="caution">
    <text evidence="19">The sequence shown here is derived from an EMBL/GenBank/DDBJ whole genome shotgun (WGS) entry which is preliminary data.</text>
</comment>
<keyword evidence="14" id="KW-0175">Coiled coil</keyword>
<dbReference type="EMBL" id="JAEMWZ010000208">
    <property type="protein sequence ID" value="KAG7131296.1"/>
    <property type="molecule type" value="Genomic_DNA"/>
</dbReference>
<feature type="compositionally biased region" description="Low complexity" evidence="15">
    <location>
        <begin position="2378"/>
        <end position="2394"/>
    </location>
</feature>
<feature type="compositionally biased region" description="Polar residues" evidence="15">
    <location>
        <begin position="486"/>
        <end position="498"/>
    </location>
</feature>
<keyword evidence="7" id="KW-0812">Transmembrane</keyword>
<protein>
    <recommendedName>
        <fullName evidence="3">histidine kinase</fullName>
        <ecNumber evidence="3">2.7.13.3</ecNumber>
    </recommendedName>
</protein>
<dbReference type="GO" id="GO:0009927">
    <property type="term" value="F:histidine phosphotransfer kinase activity"/>
    <property type="evidence" value="ECO:0007669"/>
    <property type="project" value="TreeGrafter"/>
</dbReference>
<evidence type="ECO:0000256" key="9">
    <source>
        <dbReference type="ARBA" id="ARBA00022777"/>
    </source>
</evidence>
<feature type="compositionally biased region" description="Low complexity" evidence="15">
    <location>
        <begin position="473"/>
        <end position="482"/>
    </location>
</feature>
<evidence type="ECO:0000259" key="18">
    <source>
        <dbReference type="PROSITE" id="PS50110"/>
    </source>
</evidence>
<proteinExistence type="predicted"/>
<dbReference type="GO" id="GO:0005524">
    <property type="term" value="F:ATP binding"/>
    <property type="evidence" value="ECO:0007669"/>
    <property type="project" value="UniProtKB-KW"/>
</dbReference>
<dbReference type="PROSITE" id="PS50109">
    <property type="entry name" value="HIS_KIN"/>
    <property type="match status" value="1"/>
</dbReference>
<feature type="domain" description="Protein kinase" evidence="16">
    <location>
        <begin position="77"/>
        <end position="390"/>
    </location>
</feature>
<dbReference type="SMART" id="SM00388">
    <property type="entry name" value="HisKA"/>
    <property type="match status" value="1"/>
</dbReference>
<feature type="coiled-coil region" evidence="14">
    <location>
        <begin position="1887"/>
        <end position="1924"/>
    </location>
</feature>
<dbReference type="GO" id="GO:0005886">
    <property type="term" value="C:plasma membrane"/>
    <property type="evidence" value="ECO:0007669"/>
    <property type="project" value="UniProtKB-SubCell"/>
</dbReference>
<name>A0A8I2ZH06_VERLO</name>
<keyword evidence="8" id="KW-0547">Nucleotide-binding</keyword>
<keyword evidence="11" id="KW-1133">Transmembrane helix</keyword>
<keyword evidence="12" id="KW-0472">Membrane</keyword>
<dbReference type="PANTHER" id="PTHR43047:SF46">
    <property type="entry name" value="HISTIDINE KINASE_RESPONSE REGULATOR, PUTATIVE (AFU_ORTHOLOGUE AFUA_3G12550)-RELATED"/>
    <property type="match status" value="1"/>
</dbReference>
<dbReference type="FunFam" id="3.30.450.40:FF:000044">
    <property type="entry name" value="Putative sensor histidine kinase/response regulator"/>
    <property type="match status" value="1"/>
</dbReference>
<dbReference type="InterPro" id="IPR001789">
    <property type="entry name" value="Sig_transdc_resp-reg_receiver"/>
</dbReference>
<dbReference type="GO" id="GO:0000155">
    <property type="term" value="F:phosphorelay sensor kinase activity"/>
    <property type="evidence" value="ECO:0007669"/>
    <property type="project" value="InterPro"/>
</dbReference>
<dbReference type="EC" id="2.7.13.3" evidence="3"/>
<dbReference type="CDD" id="cd00082">
    <property type="entry name" value="HisKA"/>
    <property type="match status" value="1"/>
</dbReference>
<feature type="region of interest" description="Disordered" evidence="15">
    <location>
        <begin position="2350"/>
        <end position="2536"/>
    </location>
</feature>
<reference evidence="19" key="1">
    <citation type="journal article" date="2021" name="Mol. Plant Pathol.">
        <title>A 20-kb lineage-specific genomic region tames virulence in pathogenic amphidiploid Verticillium longisporum.</title>
        <authorList>
            <person name="Harting R."/>
            <person name="Starke J."/>
            <person name="Kusch H."/>
            <person name="Poggeler S."/>
            <person name="Maurus I."/>
            <person name="Schluter R."/>
            <person name="Landesfeind M."/>
            <person name="Bulla I."/>
            <person name="Nowrousian M."/>
            <person name="de Jonge R."/>
            <person name="Stahlhut G."/>
            <person name="Hoff K.J."/>
            <person name="Asshauer K.P."/>
            <person name="Thurmer A."/>
            <person name="Stanke M."/>
            <person name="Daniel R."/>
            <person name="Morgenstern B."/>
            <person name="Thomma B.P.H.J."/>
            <person name="Kronstad J.W."/>
            <person name="Braus-Stromeyer S.A."/>
            <person name="Braus G.H."/>
        </authorList>
    </citation>
    <scope>NUCLEOTIDE SEQUENCE</scope>
    <source>
        <strain evidence="19">Vl32</strain>
    </source>
</reference>
<dbReference type="PANTHER" id="PTHR43047">
    <property type="entry name" value="TWO-COMPONENT HISTIDINE PROTEIN KINASE"/>
    <property type="match status" value="1"/>
</dbReference>
<dbReference type="PROSITE" id="PS50011">
    <property type="entry name" value="PROTEIN_KINASE_DOM"/>
    <property type="match status" value="1"/>
</dbReference>
<dbReference type="Pfam" id="PF01590">
    <property type="entry name" value="GAF"/>
    <property type="match status" value="1"/>
</dbReference>
<feature type="compositionally biased region" description="Polar residues" evidence="15">
    <location>
        <begin position="683"/>
        <end position="705"/>
    </location>
</feature>
<evidence type="ECO:0000256" key="1">
    <source>
        <dbReference type="ARBA" id="ARBA00000085"/>
    </source>
</evidence>
<dbReference type="InterPro" id="IPR003018">
    <property type="entry name" value="GAF"/>
</dbReference>
<evidence type="ECO:0000256" key="13">
    <source>
        <dbReference type="PROSITE-ProRule" id="PRU00169"/>
    </source>
</evidence>
<dbReference type="Proteomes" id="UP000689129">
    <property type="component" value="Unassembled WGS sequence"/>
</dbReference>
<dbReference type="OrthoDB" id="60033at2759"/>
<sequence length="2536" mass="280533">MPDDQHDPPARLFERLRQIAGYTWDDSHPPFHTTYDIWHVVGTKFVSPFSPPTTYPVSSPGSAARLQSGRPSPSEHYSSPSIIGAETQADASKDPSLSPASPPMPTSNPDTLYPEEPVIARISYHVLREERTFHITKHLITSVDPHGEHIVKPIDLVRLTPQPGDRGSIIVAIYQHPGRNAIFDLIDVGPAFYSTRKVNDHWEAYRKEVFSLNPPIGVPEFLRFAIPRRVTDLYEHYGQGATHGEIRPDAFHYNIETHRVKLAAIGTGTRSFENRLQSSAWSNLSKELGAKNKLLYISPEQTGRMPAEPDSRTDIYSLGVVLWTMLTQHPVFDGDTPLDIVHSVLKGSIPRLSKVREDLPSVIGRIIEKCTAMRVADRYHSASGLRHDLVKVQEFLEQGDWLALEKWTIGEKDISSFFILPTMMIGRCKERNELLKVIDRSAKSHAMSQKVASNRFSDGSNLSNDILDAADASSEGASSADGTARRSGSFTQTTSSDPRQVRASFVPSVLSDSQTISGETVASTNSGPLARMARPWERNSSVSVETRSLADSMGTSDMNRQSVADSTASSLSRQLGSAKFRRRGHCEIITIEGVAGLGKSFLFQSVFAEARKRGYYVSAKFDNARRQAFGPLLKLLSSLFRQVFGEKHTDTPFHHALKHYIRPVWPMLAKALGLPEHLLGTIDNSTTRSPPTFQGSRNMRNSMKQGLSPDASPGLQPKNPGIPLQSSQDFLRAGTSTKNTRLMNTFLDVLRMITANKFVCFVLDDLHFADSESLELISQIISARMRMVIIVTYRPDEMTPDEVHSIVNSTEPDDFSRTGRPTITRIALAPLSEIDIVHYVAATLCRPKEDILPLALVIQSKTAGNPFYIREMLSACYRNKSIWYEYKDSNWHFDLDRLFDQFQTEGYDVLDTAFITQRLKELPPSARAILAWAALLGYSFSFELVSRLLTGEFQYTDDVACVDPNAEEVNTKYSNDEVIAGLQAAVNACILMPGETDDRFRFAHDRYIQASAALKECNARKMRFIIAQTLMKYYSTDARARDTASLHICESAELIKRRVRIREPFRTLLLECAATATENEARPTAAKYYATALDLLQQNPWTDGLEDVSYDETLQIHLRAAECSLYMNQEEEASRLLSILFEKGRTAIDKAPAYVLQSRIHTQAGDVAAACDSLEKCLRLMNVRLEEHPTYERCDREFERLAIKIQTMDKTELMQPAVSPDPTLPSIAAVMAETLSSAWWSNSLRFYSITLAMLDLHLTSGAFPQSGLVFLYFGIIALSRFNLVKLAVEAGDVCIEMLDRFRDPFSMARGYMVYAIFIGHVQFPVSVALTHLEGSVEYAATAGDRISSIMSAGLSAMLKFYASENLADVEAFAQYACEDVQGWKDDTRGGTLLIAVRQLCRAMQGKTRTRDAQHVLSDNVFNTLQYKSRLDTKILKGNRSILFFETLEIIPLFLFGHYDRAVEIGAACYENIDIMWSARNSRHLIFFYGLSLAGRMLHRLDDPRFNPDSLEAEKQECIQTLREFTRKIKEWSTYNDVNYASWYKILDAQICELSKDYGGAIMLYEEALDHAEEHNHTFDEALGNNLMAGVFVGRKARRSARAAMRDSAALYRQFGAVGVADHIEETHALLLHGPTRNPRTVDACVQTDFSSDAPPPHFRAMDGEESEDLPLAPSSALVDLKGERIGAWRGSVHLQAGAGAGLPALDMIDLHAILLSSQVISAVLNVDQLLETMCDVILQTCGGTATLAAIIVRDAQGWCLAASGDPERGAKAPESRELLSHTSLVAENVILYCTRFRETLFIPDILNDERFGNVNEAWLQRNVLSKAIIAIPISRGAGNDGLLGVLYLEGEPGSFTDRNVSVLQLLVNQIGISYSNSLAMKAVEKVSKENESNVRALKSTVDQAREAEAKAKAAEAEAKRNVKLAEEAARAKSIFLANVSHELRTPLNGVIGNSELLRDSSLNREQLDMADSIRVSADLLLTVINDILDFSRMEADKMNGGLDPGADKMKLHVIAFNPEEMVREVVRAVSYSNRQKTQRKNVTITKDINLPPMLIYGDPIRLHQVLGNLINNSLKFTENGSITIGAQVDYDSNEKAVLTFKVQDTGIGIPQQQLEKLFQPFSQADASTARKYGGSGLGLSICKSLIETMMKGKIHLESQEGVGTMAWFTVTFDKATPDVNAGDAQTVKSPPIADRFTIPATPLNELAPNPFIHLTTIPKDQIRICIAEDNLINQNIAMKFSRRLGYTTVDAYENGQKALEALRTKAQEGQPYHVVLMDVQMPVLDGYEATKAIRSEPLEAVNQVLIIAMTASAIQGDREKCLAAGMNDYIAKPVRVDVLGRKLDNYIMPHTAATGPGSNTPVRPSPASGAFAPPPRLAAVPASASQTPPSSRTTPSPPAYPGFEGNGVAASAPIPIRDNPAYSRPSVVPLAPSQRSSETRLSDATDAPSVTPSQKRLTKKLTKSRTSSETNMISPLPPPPPPTQTQEKPEKTKGVLTKRPPQRQGTTSSADGVENVPLDAAQRNSASSSRDRFFMG</sequence>
<feature type="region of interest" description="Disordered" evidence="15">
    <location>
        <begin position="473"/>
        <end position="502"/>
    </location>
</feature>
<evidence type="ECO:0000256" key="4">
    <source>
        <dbReference type="ARBA" id="ARBA00022475"/>
    </source>
</evidence>
<accession>A0A8I2ZH06</accession>
<dbReference type="Pfam" id="PF00072">
    <property type="entry name" value="Response_reg"/>
    <property type="match status" value="1"/>
</dbReference>
<feature type="modified residue" description="4-aspartylphosphate" evidence="13">
    <location>
        <position position="2278"/>
    </location>
</feature>
<evidence type="ECO:0000256" key="11">
    <source>
        <dbReference type="ARBA" id="ARBA00022989"/>
    </source>
</evidence>
<dbReference type="CDD" id="cd17546">
    <property type="entry name" value="REC_hyHK_CKI1_RcsC-like"/>
    <property type="match status" value="1"/>
</dbReference>
<keyword evidence="4" id="KW-1003">Cell membrane</keyword>
<evidence type="ECO:0000256" key="8">
    <source>
        <dbReference type="ARBA" id="ARBA00022741"/>
    </source>
</evidence>
<evidence type="ECO:0000256" key="6">
    <source>
        <dbReference type="ARBA" id="ARBA00022679"/>
    </source>
</evidence>
<evidence type="ECO:0000256" key="7">
    <source>
        <dbReference type="ARBA" id="ARBA00022692"/>
    </source>
</evidence>
<feature type="domain" description="Histidine kinase" evidence="17">
    <location>
        <begin position="1938"/>
        <end position="2174"/>
    </location>
</feature>
<dbReference type="FunFam" id="1.10.287.130:FF:000003">
    <property type="entry name" value="Histidine kinase"/>
    <property type="match status" value="1"/>
</dbReference>
<evidence type="ECO:0000259" key="16">
    <source>
        <dbReference type="PROSITE" id="PS50011"/>
    </source>
</evidence>
<dbReference type="SMART" id="SM00387">
    <property type="entry name" value="HATPase_c"/>
    <property type="match status" value="1"/>
</dbReference>
<organism evidence="19 20">
    <name type="scientific">Verticillium longisporum</name>
    <name type="common">Verticillium dahliae var. longisporum</name>
    <dbReference type="NCBI Taxonomy" id="100787"/>
    <lineage>
        <taxon>Eukaryota</taxon>
        <taxon>Fungi</taxon>
        <taxon>Dikarya</taxon>
        <taxon>Ascomycota</taxon>
        <taxon>Pezizomycotina</taxon>
        <taxon>Sordariomycetes</taxon>
        <taxon>Hypocreomycetidae</taxon>
        <taxon>Glomerellales</taxon>
        <taxon>Plectosphaerellaceae</taxon>
        <taxon>Verticillium</taxon>
    </lineage>
</organism>
<evidence type="ECO:0000256" key="10">
    <source>
        <dbReference type="ARBA" id="ARBA00022840"/>
    </source>
</evidence>
<keyword evidence="10" id="KW-0067">ATP-binding</keyword>
<dbReference type="FunFam" id="3.30.565.10:FF:000010">
    <property type="entry name" value="Sensor histidine kinase RcsC"/>
    <property type="match status" value="1"/>
</dbReference>
<feature type="region of interest" description="Disordered" evidence="15">
    <location>
        <begin position="53"/>
        <end position="113"/>
    </location>
</feature>
<keyword evidence="9" id="KW-0418">Kinase</keyword>
<evidence type="ECO:0000256" key="3">
    <source>
        <dbReference type="ARBA" id="ARBA00012438"/>
    </source>
</evidence>
<feature type="region of interest" description="Disordered" evidence="15">
    <location>
        <begin position="683"/>
        <end position="719"/>
    </location>
</feature>
<dbReference type="InterPro" id="IPR005467">
    <property type="entry name" value="His_kinase_dom"/>
</dbReference>